<keyword evidence="1" id="KW-0472">Membrane</keyword>
<gene>
    <name evidence="2" type="ORF">IMZ08_18065</name>
</gene>
<keyword evidence="1" id="KW-1133">Transmembrane helix</keyword>
<dbReference type="EMBL" id="JADCLJ010000024">
    <property type="protein sequence ID" value="MBE4909945.1"/>
    <property type="molecule type" value="Genomic_DNA"/>
</dbReference>
<feature type="transmembrane region" description="Helical" evidence="1">
    <location>
        <begin position="9"/>
        <end position="27"/>
    </location>
</feature>
<dbReference type="RefSeq" id="WP_193539063.1">
    <property type="nucleotide sequence ID" value="NZ_JADCLJ010000024.1"/>
</dbReference>
<sequence length="103" mass="11915">MEIILRKSGIYGLVLGLAIAILLVDYKDVSRLGHNGTVTTYKPIFEYIVSILRFGIIGMFVGLLIGWKSYERKNKTEKKKTYYIEFFIVVFLITVVLMFALNW</sequence>
<evidence type="ECO:0000313" key="2">
    <source>
        <dbReference type="EMBL" id="MBE4909945.1"/>
    </source>
</evidence>
<proteinExistence type="predicted"/>
<evidence type="ECO:0008006" key="4">
    <source>
        <dbReference type="Google" id="ProtNLM"/>
    </source>
</evidence>
<keyword evidence="1" id="KW-0812">Transmembrane</keyword>
<comment type="caution">
    <text evidence="2">The sequence shown here is derived from an EMBL/GenBank/DDBJ whole genome shotgun (WGS) entry which is preliminary data.</text>
</comment>
<evidence type="ECO:0000256" key="1">
    <source>
        <dbReference type="SAM" id="Phobius"/>
    </source>
</evidence>
<name>A0ABR9QN62_9BACI</name>
<keyword evidence="3" id="KW-1185">Reference proteome</keyword>
<feature type="transmembrane region" description="Helical" evidence="1">
    <location>
        <begin position="47"/>
        <end position="70"/>
    </location>
</feature>
<protein>
    <recommendedName>
        <fullName evidence="4">DUF4134 domain-containing protein</fullName>
    </recommendedName>
</protein>
<accession>A0ABR9QN62</accession>
<dbReference type="Proteomes" id="UP001516662">
    <property type="component" value="Unassembled WGS sequence"/>
</dbReference>
<evidence type="ECO:0000313" key="3">
    <source>
        <dbReference type="Proteomes" id="UP001516662"/>
    </source>
</evidence>
<reference evidence="2 3" key="1">
    <citation type="submission" date="2020-10" db="EMBL/GenBank/DDBJ databases">
        <title>Bacillus sp. HD4P25, an endophyte from a halophyte.</title>
        <authorList>
            <person name="Sun J.-Q."/>
        </authorList>
    </citation>
    <scope>NUCLEOTIDE SEQUENCE [LARGE SCALE GENOMIC DNA]</scope>
    <source>
        <strain evidence="2 3">YIM 93174</strain>
    </source>
</reference>
<organism evidence="2 3">
    <name type="scientific">Litchfieldia luteola</name>
    <dbReference type="NCBI Taxonomy" id="682179"/>
    <lineage>
        <taxon>Bacteria</taxon>
        <taxon>Bacillati</taxon>
        <taxon>Bacillota</taxon>
        <taxon>Bacilli</taxon>
        <taxon>Bacillales</taxon>
        <taxon>Bacillaceae</taxon>
        <taxon>Litchfieldia</taxon>
    </lineage>
</organism>
<feature type="transmembrane region" description="Helical" evidence="1">
    <location>
        <begin position="82"/>
        <end position="101"/>
    </location>
</feature>